<evidence type="ECO:0000256" key="6">
    <source>
        <dbReference type="ARBA" id="ARBA00022475"/>
    </source>
</evidence>
<evidence type="ECO:0000256" key="11">
    <source>
        <dbReference type="ARBA" id="ARBA00022777"/>
    </source>
</evidence>
<dbReference type="GO" id="GO:0004713">
    <property type="term" value="F:protein tyrosine kinase activity"/>
    <property type="evidence" value="ECO:0007669"/>
    <property type="project" value="TreeGrafter"/>
</dbReference>
<evidence type="ECO:0000256" key="9">
    <source>
        <dbReference type="ARBA" id="ARBA00022692"/>
    </source>
</evidence>
<feature type="domain" description="Polysaccharide chain length determinant N-terminal" evidence="19">
    <location>
        <begin position="14"/>
        <end position="78"/>
    </location>
</feature>
<comment type="similarity">
    <text evidence="2">Belongs to the CpsC/CapA family.</text>
</comment>
<evidence type="ECO:0000256" key="7">
    <source>
        <dbReference type="ARBA" id="ARBA00022519"/>
    </source>
</evidence>
<dbReference type="PANTHER" id="PTHR32309:SF13">
    <property type="entry name" value="FERRIC ENTEROBACTIN TRANSPORT PROTEIN FEPE"/>
    <property type="match status" value="1"/>
</dbReference>
<feature type="transmembrane region" description="Helical" evidence="18">
    <location>
        <begin position="29"/>
        <end position="48"/>
    </location>
</feature>
<evidence type="ECO:0000256" key="16">
    <source>
        <dbReference type="ARBA" id="ARBA00051245"/>
    </source>
</evidence>
<dbReference type="Proteomes" id="UP001165986">
    <property type="component" value="Unassembled WGS sequence"/>
</dbReference>
<organism evidence="21 22">
    <name type="scientific">Komarekiella delphini-convector SJRDD-AB1</name>
    <dbReference type="NCBI Taxonomy" id="2593771"/>
    <lineage>
        <taxon>Bacteria</taxon>
        <taxon>Bacillati</taxon>
        <taxon>Cyanobacteriota</taxon>
        <taxon>Cyanophyceae</taxon>
        <taxon>Nostocales</taxon>
        <taxon>Nostocaceae</taxon>
        <taxon>Komarekiella</taxon>
        <taxon>Komarekiella delphini-convector</taxon>
    </lineage>
</organism>
<comment type="caution">
    <text evidence="21">The sequence shown here is derived from an EMBL/GenBank/DDBJ whole genome shotgun (WGS) entry which is preliminary data.</text>
</comment>
<name>A0AA40VRQ2_9NOST</name>
<dbReference type="InterPro" id="IPR005702">
    <property type="entry name" value="Wzc-like_C"/>
</dbReference>
<evidence type="ECO:0000313" key="22">
    <source>
        <dbReference type="Proteomes" id="UP001165986"/>
    </source>
</evidence>
<comment type="subcellular location">
    <subcellularLocation>
        <location evidence="1">Cell inner membrane</location>
        <topology evidence="1">Multi-pass membrane protein</topology>
    </subcellularLocation>
</comment>
<keyword evidence="7" id="KW-0997">Cell inner membrane</keyword>
<dbReference type="Gene3D" id="3.40.50.300">
    <property type="entry name" value="P-loop containing nucleotide triphosphate hydrolases"/>
    <property type="match status" value="1"/>
</dbReference>
<keyword evidence="22" id="KW-1185">Reference proteome</keyword>
<accession>A0AA40VRQ2</accession>
<keyword evidence="11" id="KW-0418">Kinase</keyword>
<keyword evidence="15" id="KW-0829">Tyrosine-protein kinase</keyword>
<evidence type="ECO:0000256" key="1">
    <source>
        <dbReference type="ARBA" id="ARBA00004429"/>
    </source>
</evidence>
<evidence type="ECO:0000256" key="8">
    <source>
        <dbReference type="ARBA" id="ARBA00022679"/>
    </source>
</evidence>
<keyword evidence="6" id="KW-1003">Cell membrane</keyword>
<dbReference type="InterPro" id="IPR050445">
    <property type="entry name" value="Bact_polysacc_biosynth/exp"/>
</dbReference>
<dbReference type="EC" id="2.7.10.2" evidence="5"/>
<evidence type="ECO:0000313" key="21">
    <source>
        <dbReference type="EMBL" id="MBD6616561.1"/>
    </source>
</evidence>
<evidence type="ECO:0000256" key="12">
    <source>
        <dbReference type="ARBA" id="ARBA00022840"/>
    </source>
</evidence>
<keyword evidence="10" id="KW-0547">Nucleotide-binding</keyword>
<feature type="domain" description="AAA" evidence="20">
    <location>
        <begin position="567"/>
        <end position="685"/>
    </location>
</feature>
<evidence type="ECO:0000256" key="18">
    <source>
        <dbReference type="SAM" id="Phobius"/>
    </source>
</evidence>
<feature type="coiled-coil region" evidence="17">
    <location>
        <begin position="194"/>
        <end position="305"/>
    </location>
</feature>
<dbReference type="SUPFAM" id="SSF52540">
    <property type="entry name" value="P-loop containing nucleoside triphosphate hydrolases"/>
    <property type="match status" value="1"/>
</dbReference>
<gene>
    <name evidence="21" type="ORF">FNW02_12130</name>
</gene>
<dbReference type="GO" id="GO:0005886">
    <property type="term" value="C:plasma membrane"/>
    <property type="evidence" value="ECO:0007669"/>
    <property type="project" value="UniProtKB-SubCell"/>
</dbReference>
<reference evidence="21" key="1">
    <citation type="submission" date="2019-07" db="EMBL/GenBank/DDBJ databases">
        <title>Toxilogical consequences of a new and cryptic species of cyanobacteria (Komarekiella delphini-convector) recovered from the epidermis of a bottlenose dolphin and 1500 ft. in the air.</title>
        <authorList>
            <person name="Brown A.O."/>
            <person name="Dvorak P."/>
            <person name="Villanueva C.D."/>
            <person name="Foss A.J."/>
            <person name="Garvey A.D."/>
            <person name="Gibson Q.A."/>
            <person name="Johansen J.R."/>
            <person name="Casamatta D.A."/>
        </authorList>
    </citation>
    <scope>NUCLEOTIDE SEQUENCE</scope>
    <source>
        <strain evidence="21">SJRDD-AB1</strain>
    </source>
</reference>
<evidence type="ECO:0000256" key="14">
    <source>
        <dbReference type="ARBA" id="ARBA00023136"/>
    </source>
</evidence>
<keyword evidence="17" id="KW-0175">Coiled coil</keyword>
<dbReference type="InterPro" id="IPR003856">
    <property type="entry name" value="LPS_length_determ_N"/>
</dbReference>
<keyword evidence="9 18" id="KW-0812">Transmembrane</keyword>
<keyword evidence="13 18" id="KW-1133">Transmembrane helix</keyword>
<dbReference type="InterPro" id="IPR025669">
    <property type="entry name" value="AAA_dom"/>
</dbReference>
<sequence length="733" mass="81797">MNQGQLVTSSAQGTVDIRQLSTILLRRRLLILGVSGVVMSVAALLTVITKPTYQSYMQILVNSNLYDGVRSNNVQEGSASKVTDPNLPVVDYTAQWKIMLSSNLIQKAVNLLRSDYPDITLEDIKGQKEKRKKAPLEVTQIEAGTGNNKILSQVFEVSFRDEDPVKTQKVLQALQKVYQDYNIEQQKQRLNKGLAFVNTRLPEIKKEVSQAEKNLEQFRRKHNLLDPEVQSKILLESLADVQKQLQTTRAQLQDVQARQNNLEQKMASSSQNPIISSSLSQSSRYQTLLNEIQQTELALAKERLRYTDDYPTVEKLKQQRQSQLALLRQEVGRSLGDKASTTSSKKEPLLTQGQMLGVDPQLVDELILVQTAALGLVANEKSLTDSEQRLRSELNKYPSLIAEYNRLLPKVETNRKTLEQLLQAQQSLGLKIAQGGFDWQVLEAPGLGSYVRRNRLLLLLGGVIIGPLLGIAAALIWEKLNDAIYSAQDLQKVTNLRVLGSVPKLPQAGVKKRFPMALIGQRSDPSLVETSPRLPIHETLDMIYQNIQILKYPFPFKSLMLTSALPGGGKTTLALGLGASAAHMHQRVLVIDANLRYPSLHKKLELSNDWGLSLLLVDETITDIQDYIQPIHPSIDILTAGPIPEDTAKLLSSQRMKELLELFEQTYDLILIDAPPILSTVDAGIVASFCNGIVMVERMGKVTRAELTQAIEVLRRLNLIGIIANDVSHFRKV</sequence>
<keyword evidence="14 18" id="KW-0472">Membrane</keyword>
<evidence type="ECO:0000256" key="2">
    <source>
        <dbReference type="ARBA" id="ARBA00006683"/>
    </source>
</evidence>
<feature type="transmembrane region" description="Helical" evidence="18">
    <location>
        <begin position="456"/>
        <end position="477"/>
    </location>
</feature>
<keyword evidence="12" id="KW-0067">ATP-binding</keyword>
<dbReference type="InterPro" id="IPR027417">
    <property type="entry name" value="P-loop_NTPase"/>
</dbReference>
<dbReference type="EMBL" id="VJXY01000011">
    <property type="protein sequence ID" value="MBD6616561.1"/>
    <property type="molecule type" value="Genomic_DNA"/>
</dbReference>
<comment type="catalytic activity">
    <reaction evidence="16">
        <text>L-tyrosyl-[protein] + ATP = O-phospho-L-tyrosyl-[protein] + ADP + H(+)</text>
        <dbReference type="Rhea" id="RHEA:10596"/>
        <dbReference type="Rhea" id="RHEA-COMP:10136"/>
        <dbReference type="Rhea" id="RHEA-COMP:20101"/>
        <dbReference type="ChEBI" id="CHEBI:15378"/>
        <dbReference type="ChEBI" id="CHEBI:30616"/>
        <dbReference type="ChEBI" id="CHEBI:46858"/>
        <dbReference type="ChEBI" id="CHEBI:61978"/>
        <dbReference type="ChEBI" id="CHEBI:456216"/>
        <dbReference type="EC" id="2.7.10.2"/>
    </reaction>
</comment>
<dbReference type="PANTHER" id="PTHR32309">
    <property type="entry name" value="TYROSINE-PROTEIN KINASE"/>
    <property type="match status" value="1"/>
</dbReference>
<evidence type="ECO:0000256" key="10">
    <source>
        <dbReference type="ARBA" id="ARBA00022741"/>
    </source>
</evidence>
<protein>
    <recommendedName>
        <fullName evidence="5">non-specific protein-tyrosine kinase</fullName>
        <ecNumber evidence="5">2.7.10.2</ecNumber>
    </recommendedName>
</protein>
<evidence type="ECO:0000256" key="4">
    <source>
        <dbReference type="ARBA" id="ARBA00008883"/>
    </source>
</evidence>
<evidence type="ECO:0000256" key="13">
    <source>
        <dbReference type="ARBA" id="ARBA00022989"/>
    </source>
</evidence>
<evidence type="ECO:0000256" key="15">
    <source>
        <dbReference type="ARBA" id="ARBA00023137"/>
    </source>
</evidence>
<dbReference type="Pfam" id="PF02706">
    <property type="entry name" value="Wzz"/>
    <property type="match status" value="1"/>
</dbReference>
<comment type="similarity">
    <text evidence="3">Belongs to the CpsD/CapB family.</text>
</comment>
<evidence type="ECO:0000256" key="3">
    <source>
        <dbReference type="ARBA" id="ARBA00007316"/>
    </source>
</evidence>
<evidence type="ECO:0000256" key="17">
    <source>
        <dbReference type="SAM" id="Coils"/>
    </source>
</evidence>
<proteinExistence type="inferred from homology"/>
<comment type="similarity">
    <text evidence="4">Belongs to the etk/wzc family.</text>
</comment>
<keyword evidence="8" id="KW-0808">Transferase</keyword>
<evidence type="ECO:0000256" key="5">
    <source>
        <dbReference type="ARBA" id="ARBA00011903"/>
    </source>
</evidence>
<dbReference type="Pfam" id="PF13614">
    <property type="entry name" value="AAA_31"/>
    <property type="match status" value="1"/>
</dbReference>
<dbReference type="CDD" id="cd05387">
    <property type="entry name" value="BY-kinase"/>
    <property type="match status" value="1"/>
</dbReference>
<dbReference type="AlphaFoldDB" id="A0AA40VRQ2"/>
<evidence type="ECO:0000259" key="19">
    <source>
        <dbReference type="Pfam" id="PF02706"/>
    </source>
</evidence>
<evidence type="ECO:0000259" key="20">
    <source>
        <dbReference type="Pfam" id="PF13614"/>
    </source>
</evidence>